<keyword evidence="3" id="KW-0964">Secreted</keyword>
<sequence length="1512" mass="162048">MKKNYCTEEKRHYKLYKAKSRWLVAAITTSGLVLLATAPASQAQADSVDEVTVTQTTNNQVTTNSQNADTEQTTNQVQTNTQTATANQTENVATSADVTPATTEKDHVKGNVQAAWDQGYQGQGMVVSVIDSGADTNHKDFAQAPKDPAISKEEAQAQINKLGYGTYASEKFPFVYNYASRSNDWIKDDGPDASQHGQHVSGIIGANGQANGTDKYAVGVAPEAQLMMMRVFNGQFADENTDDIAQAIYDAVKLGANVIQMSLGQGVAANNLNDVEQKAVQYATEHGVFVSISASNSGNGASVAGDDLPYRPGGPAGNFSPFSSSTVANPGASVNALTVAAENSDLGDASDMASFSSWGALPDFTLKPDLSAPGVSVVSTGNDNGYNTMSGTSMAGPFNAGAAALVMQRLKAATDLTGFALVQATKALLMNTARPMTQVKYTTPVSPRRQGAGQIDVGAATASPVYITAADGTSSLSLKQVGESTNFTLTFTNLSNQDQTYTFDDFGGGLTEKRDEKSGIFYDEYLAGAHVNGPQTVTVKAGQSANFTYSLNLTGLKKNQLVEGWLRFTNQNGQAQLVVPYLAYFGDMTTEDVFDKAANQDGTIFGGNYFVNENNFPRGVADQESLKALVNLDGKYNWQQVAKLYQDGKVAFSPNNNGASDILKPYAFIKQNLKDLKIQILDANGKVVRTVADEQGLDKSFYNSGNNQDITLSVSMRNNRDTLDWDGKLYNDQTGQMETAPDGQYTYRYIATLYNEGDKQVQSADYPVVIDTTAPVISNLAYDETTHTLSFDYQDQGAGFTDYSYAIVKVNNQAFGYKLKDGDSHFTNDGKTAGHFQAVLNAATLAAFTTAKNALSVAVTDVADNGTSQTLVLVSPDVNTNSVNLWNATNGLAFDQTSPDYNATNKTYTLRGSANQDFYYKGALVQVATDGTFALPVATNVEQVVLTADQAGQKVLTTLKTSTPKAAFAWQVANTEPHSFGLMLNTVIGNNPDDVVVQAAVTVGDNVKAYAQDYFSGELYEAEVKDGLATFHIHDARRTVLVGWTEVTGPNFNDVQTTPSSGVYLGVMANASYPAPGPAFTKASQLGTDLVQEKADSDTLGNPDTLPGHAVTDLTTKAPANTEINFDYLTDNDYNWVGTKAITDGVYDPENQVFTVTGKVTPEVTALTILGDSSNESDPANQVALQADGSFTFSFHVAPTAQRPIAYIYTTAAGQTRGTMELILDTALPSLDLADAQSYQLDADGNYQIYTNNPNFTLAGTANDNVDGYRFFVNGNNEYREFHNSGVNFVAEAHTDGTTVTNPYPAHKFNHSFDLRADGQNETTHVYTLKVTDVVGNTVEKKFYVHYQAQATTDTKVVTQKQAATTLLDYATEASQLKDAKGDLQAVTGTDLTPGQYRLFNKYGNLVLNLTVTPDPEVHTTSENNVDVQKQELTNTDAKAEVDNKSEVQTEGKVTSAPQTQKVATKVVAAKHQASLPQTGEKQASTTSLGVLALALATLCGLFGFGKSKKED</sequence>
<comment type="similarity">
    <text evidence="1 10">Belongs to the peptidase S8 family.</text>
</comment>
<evidence type="ECO:0000256" key="6">
    <source>
        <dbReference type="ARBA" id="ARBA00022801"/>
    </source>
</evidence>
<keyword evidence="8" id="KW-0572">Peptidoglycan-anchor</keyword>
<dbReference type="NCBIfam" id="TIGR03715">
    <property type="entry name" value="KxYKxGKxW"/>
    <property type="match status" value="1"/>
</dbReference>
<comment type="caution">
    <text evidence="15">The sequence shown here is derived from an EMBL/GenBank/DDBJ whole genome shotgun (WGS) entry which is preliminary data.</text>
</comment>
<dbReference type="Pfam" id="PF06280">
    <property type="entry name" value="fn3_5"/>
    <property type="match status" value="1"/>
</dbReference>
<dbReference type="InterPro" id="IPR034216">
    <property type="entry name" value="C5a_Peptidase"/>
</dbReference>
<evidence type="ECO:0000256" key="13">
    <source>
        <dbReference type="SAM" id="SignalP"/>
    </source>
</evidence>
<evidence type="ECO:0000256" key="1">
    <source>
        <dbReference type="ARBA" id="ARBA00011073"/>
    </source>
</evidence>
<name>A0A0R1TJZ5_9LACO</name>
<evidence type="ECO:0000256" key="10">
    <source>
        <dbReference type="PROSITE-ProRule" id="PRU01240"/>
    </source>
</evidence>
<reference evidence="15 16" key="1">
    <citation type="journal article" date="2015" name="Genome Announc.">
        <title>Expanding the biotechnology potential of lactobacilli through comparative genomics of 213 strains and associated genera.</title>
        <authorList>
            <person name="Sun Z."/>
            <person name="Harris H.M."/>
            <person name="McCann A."/>
            <person name="Guo C."/>
            <person name="Argimon S."/>
            <person name="Zhang W."/>
            <person name="Yang X."/>
            <person name="Jeffery I.B."/>
            <person name="Cooney J.C."/>
            <person name="Kagawa T.F."/>
            <person name="Liu W."/>
            <person name="Song Y."/>
            <person name="Salvetti E."/>
            <person name="Wrobel A."/>
            <person name="Rasinkangas P."/>
            <person name="Parkhill J."/>
            <person name="Rea M.C."/>
            <person name="O'Sullivan O."/>
            <person name="Ritari J."/>
            <person name="Douillard F.P."/>
            <person name="Paul Ross R."/>
            <person name="Yang R."/>
            <person name="Briner A.E."/>
            <person name="Felis G.E."/>
            <person name="de Vos W.M."/>
            <person name="Barrangou R."/>
            <person name="Klaenhammer T.R."/>
            <person name="Caufield P.W."/>
            <person name="Cui Y."/>
            <person name="Zhang H."/>
            <person name="O'Toole P.W."/>
        </authorList>
    </citation>
    <scope>NUCLEOTIDE SEQUENCE [LARGE SCALE GENOMIC DNA]</scope>
    <source>
        <strain evidence="15 16">DSM 15833</strain>
    </source>
</reference>
<dbReference type="PRINTS" id="PR00723">
    <property type="entry name" value="SUBTILISIN"/>
</dbReference>
<keyword evidence="12" id="KW-0812">Transmembrane</keyword>
<keyword evidence="12" id="KW-1133">Transmembrane helix</keyword>
<dbReference type="PANTHER" id="PTHR43806">
    <property type="entry name" value="PEPTIDASE S8"/>
    <property type="match status" value="1"/>
</dbReference>
<dbReference type="SUPFAM" id="SSF52743">
    <property type="entry name" value="Subtilisin-like"/>
    <property type="match status" value="1"/>
</dbReference>
<evidence type="ECO:0000259" key="14">
    <source>
        <dbReference type="PROSITE" id="PS50847"/>
    </source>
</evidence>
<dbReference type="NCBIfam" id="TIGR01167">
    <property type="entry name" value="LPXTG_anchor"/>
    <property type="match status" value="1"/>
</dbReference>
<accession>A0A0R1TJZ5</accession>
<dbReference type="Gene3D" id="3.40.50.200">
    <property type="entry name" value="Peptidase S8/S53 domain"/>
    <property type="match status" value="1"/>
</dbReference>
<evidence type="ECO:0000256" key="9">
    <source>
        <dbReference type="PIRSR" id="PIRSR615500-1"/>
    </source>
</evidence>
<dbReference type="RefSeq" id="WP_056986851.1">
    <property type="nucleotide sequence ID" value="NZ_AZFH01000162.1"/>
</dbReference>
<dbReference type="Pfam" id="PF19258">
    <property type="entry name" value="KxYKxGKxW_sig"/>
    <property type="match status" value="1"/>
</dbReference>
<dbReference type="Gene3D" id="2.60.40.1710">
    <property type="entry name" value="Subtilisin-like superfamily"/>
    <property type="match status" value="1"/>
</dbReference>
<dbReference type="InterPro" id="IPR010435">
    <property type="entry name" value="C5a/SBT2-like_Fn3"/>
</dbReference>
<feature type="active site" description="Charge relay system" evidence="9 10">
    <location>
        <position position="131"/>
    </location>
</feature>
<evidence type="ECO:0000256" key="5">
    <source>
        <dbReference type="ARBA" id="ARBA00022729"/>
    </source>
</evidence>
<feature type="active site" description="Charge relay system" evidence="9 10">
    <location>
        <position position="196"/>
    </location>
</feature>
<keyword evidence="6 10" id="KW-0378">Hydrolase</keyword>
<feature type="active site" description="Charge relay system" evidence="9 10">
    <location>
        <position position="393"/>
    </location>
</feature>
<dbReference type="InterPro" id="IPR050131">
    <property type="entry name" value="Peptidase_S8_subtilisin-like"/>
</dbReference>
<evidence type="ECO:0000256" key="4">
    <source>
        <dbReference type="ARBA" id="ARBA00022670"/>
    </source>
</evidence>
<evidence type="ECO:0000256" key="8">
    <source>
        <dbReference type="ARBA" id="ARBA00023088"/>
    </source>
</evidence>
<dbReference type="GO" id="GO:0006508">
    <property type="term" value="P:proteolysis"/>
    <property type="evidence" value="ECO:0007669"/>
    <property type="project" value="UniProtKB-KW"/>
</dbReference>
<proteinExistence type="inferred from homology"/>
<evidence type="ECO:0000256" key="3">
    <source>
        <dbReference type="ARBA" id="ARBA00022525"/>
    </source>
</evidence>
<dbReference type="InterPro" id="IPR036852">
    <property type="entry name" value="Peptidase_S8/S53_dom_sf"/>
</dbReference>
<keyword evidence="12" id="KW-0472">Membrane</keyword>
<dbReference type="PROSITE" id="PS50847">
    <property type="entry name" value="GRAM_POS_ANCHORING"/>
    <property type="match status" value="1"/>
</dbReference>
<keyword evidence="5 13" id="KW-0732">Signal</keyword>
<dbReference type="Proteomes" id="UP000051048">
    <property type="component" value="Unassembled WGS sequence"/>
</dbReference>
<dbReference type="InterPro" id="IPR023828">
    <property type="entry name" value="Peptidase_S8_Ser-AS"/>
</dbReference>
<feature type="transmembrane region" description="Helical" evidence="12">
    <location>
        <begin position="1487"/>
        <end position="1506"/>
    </location>
</feature>
<protein>
    <recommendedName>
        <fullName evidence="14">Gram-positive cocci surface proteins LPxTG domain-containing protein</fullName>
    </recommendedName>
</protein>
<feature type="signal peptide" evidence="13">
    <location>
        <begin position="1"/>
        <end position="45"/>
    </location>
</feature>
<dbReference type="InterPro" id="IPR000209">
    <property type="entry name" value="Peptidase_S8/S53_dom"/>
</dbReference>
<keyword evidence="7 10" id="KW-0720">Serine protease</keyword>
<dbReference type="OrthoDB" id="9798386at2"/>
<dbReference type="PATRIC" id="fig|1423740.3.peg.1326"/>
<dbReference type="Pfam" id="PF00746">
    <property type="entry name" value="Gram_pos_anchor"/>
    <property type="match status" value="1"/>
</dbReference>
<dbReference type="CDD" id="cd07475">
    <property type="entry name" value="Peptidases_S8_C5a_Peptidase"/>
    <property type="match status" value="1"/>
</dbReference>
<dbReference type="STRING" id="1423740.FC36_GL001228"/>
<dbReference type="PROSITE" id="PS00138">
    <property type="entry name" value="SUBTILASE_SER"/>
    <property type="match status" value="1"/>
</dbReference>
<evidence type="ECO:0000256" key="2">
    <source>
        <dbReference type="ARBA" id="ARBA00022512"/>
    </source>
</evidence>
<dbReference type="Gene3D" id="2.60.40.4070">
    <property type="match status" value="1"/>
</dbReference>
<dbReference type="InterPro" id="IPR015500">
    <property type="entry name" value="Peptidase_S8_subtilisin-rel"/>
</dbReference>
<keyword evidence="2" id="KW-0134">Cell wall</keyword>
<feature type="region of interest" description="Disordered" evidence="11">
    <location>
        <begin position="58"/>
        <end position="89"/>
    </location>
</feature>
<dbReference type="InterPro" id="IPR022263">
    <property type="entry name" value="KxYKxGKxW"/>
</dbReference>
<keyword evidence="4 10" id="KW-0645">Protease</keyword>
<evidence type="ECO:0000313" key="16">
    <source>
        <dbReference type="Proteomes" id="UP000051048"/>
    </source>
</evidence>
<feature type="chain" id="PRO_5006411234" description="Gram-positive cocci surface proteins LPxTG domain-containing protein" evidence="13">
    <location>
        <begin position="46"/>
        <end position="1512"/>
    </location>
</feature>
<dbReference type="EMBL" id="AZFH01000162">
    <property type="protein sequence ID" value="KRL77787.1"/>
    <property type="molecule type" value="Genomic_DNA"/>
</dbReference>
<dbReference type="Pfam" id="PF00082">
    <property type="entry name" value="Peptidase_S8"/>
    <property type="match status" value="1"/>
</dbReference>
<evidence type="ECO:0000256" key="12">
    <source>
        <dbReference type="SAM" id="Phobius"/>
    </source>
</evidence>
<dbReference type="PANTHER" id="PTHR43806:SF11">
    <property type="entry name" value="CEREVISIN-RELATED"/>
    <property type="match status" value="1"/>
</dbReference>
<evidence type="ECO:0000313" key="15">
    <source>
        <dbReference type="EMBL" id="KRL77787.1"/>
    </source>
</evidence>
<organism evidence="15 16">
    <name type="scientific">Ligilactobacillus equi DSM 15833 = JCM 10991</name>
    <dbReference type="NCBI Taxonomy" id="1423740"/>
    <lineage>
        <taxon>Bacteria</taxon>
        <taxon>Bacillati</taxon>
        <taxon>Bacillota</taxon>
        <taxon>Bacilli</taxon>
        <taxon>Lactobacillales</taxon>
        <taxon>Lactobacillaceae</taxon>
        <taxon>Ligilactobacillus</taxon>
    </lineage>
</organism>
<dbReference type="PROSITE" id="PS51892">
    <property type="entry name" value="SUBTILASE"/>
    <property type="match status" value="1"/>
</dbReference>
<dbReference type="InterPro" id="IPR019931">
    <property type="entry name" value="LPXTG_anchor"/>
</dbReference>
<evidence type="ECO:0000256" key="11">
    <source>
        <dbReference type="SAM" id="MobiDB-lite"/>
    </source>
</evidence>
<feature type="domain" description="Gram-positive cocci surface proteins LPxTG" evidence="14">
    <location>
        <begin position="1476"/>
        <end position="1512"/>
    </location>
</feature>
<gene>
    <name evidence="15" type="ORF">FC36_GL001228</name>
</gene>
<dbReference type="GO" id="GO:0004252">
    <property type="term" value="F:serine-type endopeptidase activity"/>
    <property type="evidence" value="ECO:0007669"/>
    <property type="project" value="UniProtKB-UniRule"/>
</dbReference>
<dbReference type="GO" id="GO:0016020">
    <property type="term" value="C:membrane"/>
    <property type="evidence" value="ECO:0007669"/>
    <property type="project" value="InterPro"/>
</dbReference>
<evidence type="ECO:0000256" key="7">
    <source>
        <dbReference type="ARBA" id="ARBA00022825"/>
    </source>
</evidence>